<organism evidence="4 5">
    <name type="scientific">Halomarina ordinaria</name>
    <dbReference type="NCBI Taxonomy" id="3033939"/>
    <lineage>
        <taxon>Archaea</taxon>
        <taxon>Methanobacteriati</taxon>
        <taxon>Methanobacteriota</taxon>
        <taxon>Stenosarchaea group</taxon>
        <taxon>Halobacteria</taxon>
        <taxon>Halobacteriales</taxon>
        <taxon>Natronomonadaceae</taxon>
        <taxon>Halomarina</taxon>
    </lineage>
</organism>
<keyword evidence="2 4" id="KW-0808">Transferase</keyword>
<protein>
    <submittedName>
        <fullName evidence="4">Glycosyltransferase family 4 protein</fullName>
        <ecNumber evidence="4">2.4.-.-</ecNumber>
    </submittedName>
</protein>
<reference evidence="4 5" key="1">
    <citation type="journal article" date="2019" name="Int. J. Syst. Evol. Microbiol.">
        <title>The Global Catalogue of Microorganisms (GCM) 10K type strain sequencing project: providing services to taxonomists for standard genome sequencing and annotation.</title>
        <authorList>
            <consortium name="The Broad Institute Genomics Platform"/>
            <consortium name="The Broad Institute Genome Sequencing Center for Infectious Disease"/>
            <person name="Wu L."/>
            <person name="Ma J."/>
        </authorList>
    </citation>
    <scope>NUCLEOTIDE SEQUENCE [LARGE SCALE GENOMIC DNA]</scope>
    <source>
        <strain evidence="4 5">PSRA2</strain>
    </source>
</reference>
<feature type="region of interest" description="Disordered" evidence="3">
    <location>
        <begin position="169"/>
        <end position="190"/>
    </location>
</feature>
<dbReference type="GO" id="GO:0016757">
    <property type="term" value="F:glycosyltransferase activity"/>
    <property type="evidence" value="ECO:0007669"/>
    <property type="project" value="UniProtKB-KW"/>
</dbReference>
<evidence type="ECO:0000313" key="4">
    <source>
        <dbReference type="EMBL" id="MFC6835901.1"/>
    </source>
</evidence>
<dbReference type="Pfam" id="PF13692">
    <property type="entry name" value="Glyco_trans_1_4"/>
    <property type="match status" value="1"/>
</dbReference>
<accession>A0ABD5U999</accession>
<keyword evidence="5" id="KW-1185">Reference proteome</keyword>
<dbReference type="AlphaFoldDB" id="A0ABD5U999"/>
<evidence type="ECO:0000256" key="2">
    <source>
        <dbReference type="ARBA" id="ARBA00022679"/>
    </source>
</evidence>
<gene>
    <name evidence="4" type="ORF">ACFQHK_05190</name>
</gene>
<sequence length="387" mass="41434">MNDEVHAGAGGRRRERLSVLGFTELRPEELRDPLLAADARATVVELDPDRGVPSRCYRQAVDGVRALRGDRYDAVLVYNGAGPMGLVAAGLARAFGVPLVVRANGDLLRQHRERAAAFRRERVWTRAVAYAAYAFATWLTYRLAAGVVPVATSLEPVLARQSGLPPERVRAVPGPLRPGRTPRASDGGDGETLSVLSVTNLGYEGKYRGARAVLTALAPVLRAREEVELVVAGDGRYLEDLCRDRDRLFEGGVRERVRLPGFVDDVAACYAAADVFCYASDIDGYPNVVLEAQAAGLPVVATPTYGVTEQVTDGETGVLVPATDRAAMREAVERLLADPDERERLGRNGAERVARENDPAVVGERLVAAVAALVGASLTEGEAEGPS</sequence>
<dbReference type="EMBL" id="JBHSXM010000001">
    <property type="protein sequence ID" value="MFC6835901.1"/>
    <property type="molecule type" value="Genomic_DNA"/>
</dbReference>
<dbReference type="EC" id="2.4.-.-" evidence="4"/>
<evidence type="ECO:0000256" key="1">
    <source>
        <dbReference type="ARBA" id="ARBA00022676"/>
    </source>
</evidence>
<dbReference type="PANTHER" id="PTHR12526">
    <property type="entry name" value="GLYCOSYLTRANSFERASE"/>
    <property type="match status" value="1"/>
</dbReference>
<comment type="caution">
    <text evidence="4">The sequence shown here is derived from an EMBL/GenBank/DDBJ whole genome shotgun (WGS) entry which is preliminary data.</text>
</comment>
<dbReference type="RefSeq" id="WP_304447596.1">
    <property type="nucleotide sequence ID" value="NZ_JARRAH010000001.1"/>
</dbReference>
<dbReference type="Gene3D" id="3.40.50.2000">
    <property type="entry name" value="Glycogen Phosphorylase B"/>
    <property type="match status" value="2"/>
</dbReference>
<evidence type="ECO:0000256" key="3">
    <source>
        <dbReference type="SAM" id="MobiDB-lite"/>
    </source>
</evidence>
<dbReference type="PANTHER" id="PTHR12526:SF510">
    <property type="entry name" value="D-INOSITOL 3-PHOSPHATE GLYCOSYLTRANSFERASE"/>
    <property type="match status" value="1"/>
</dbReference>
<evidence type="ECO:0000313" key="5">
    <source>
        <dbReference type="Proteomes" id="UP001596406"/>
    </source>
</evidence>
<name>A0ABD5U999_9EURY</name>
<dbReference type="Proteomes" id="UP001596406">
    <property type="component" value="Unassembled WGS sequence"/>
</dbReference>
<dbReference type="SUPFAM" id="SSF53756">
    <property type="entry name" value="UDP-Glycosyltransferase/glycogen phosphorylase"/>
    <property type="match status" value="1"/>
</dbReference>
<keyword evidence="1 4" id="KW-0328">Glycosyltransferase</keyword>
<proteinExistence type="predicted"/>
<dbReference type="CDD" id="cd03801">
    <property type="entry name" value="GT4_PimA-like"/>
    <property type="match status" value="1"/>
</dbReference>